<dbReference type="EMBL" id="ASHM01082205">
    <property type="protein sequence ID" value="PNX60192.1"/>
    <property type="molecule type" value="Genomic_DNA"/>
</dbReference>
<dbReference type="InterPro" id="IPR023026">
    <property type="entry name" value="Trp_synth_beta/beta-like"/>
</dbReference>
<protein>
    <submittedName>
        <fullName evidence="3">Tryptophan synthase beta chain 2 chloroplastic-like</fullName>
    </submittedName>
</protein>
<dbReference type="SUPFAM" id="SSF53686">
    <property type="entry name" value="Tryptophan synthase beta subunit-like PLP-dependent enzymes"/>
    <property type="match status" value="1"/>
</dbReference>
<evidence type="ECO:0000256" key="2">
    <source>
        <dbReference type="ARBA" id="ARBA00022898"/>
    </source>
</evidence>
<dbReference type="PANTHER" id="PTHR48077:SF4">
    <property type="entry name" value="TRYPTOPHAN SYNTHASE"/>
    <property type="match status" value="1"/>
</dbReference>
<gene>
    <name evidence="4" type="ORF">L195_g032139</name>
    <name evidence="3" type="ORF">L195_g051801</name>
</gene>
<sequence>RMEYPGVGPELSFLKESGRVEICVATDDEALDAYERLCKLEGIYPSLEATHAFAILDKLIPSLPKDKSKVVVNCSGRGDKDAPIVFNRRVPA</sequence>
<accession>A0A2K3K1Q7</accession>
<evidence type="ECO:0000313" key="5">
    <source>
        <dbReference type="Proteomes" id="UP000236291"/>
    </source>
</evidence>
<dbReference type="InterPro" id="IPR036052">
    <property type="entry name" value="TrpB-like_PALP_sf"/>
</dbReference>
<dbReference type="Gene3D" id="3.40.50.1100">
    <property type="match status" value="1"/>
</dbReference>
<dbReference type="AlphaFoldDB" id="A0A2K3K1Q7"/>
<organism evidence="3 5">
    <name type="scientific">Trifolium pratense</name>
    <name type="common">Red clover</name>
    <dbReference type="NCBI Taxonomy" id="57577"/>
    <lineage>
        <taxon>Eukaryota</taxon>
        <taxon>Viridiplantae</taxon>
        <taxon>Streptophyta</taxon>
        <taxon>Embryophyta</taxon>
        <taxon>Tracheophyta</taxon>
        <taxon>Spermatophyta</taxon>
        <taxon>Magnoliopsida</taxon>
        <taxon>eudicotyledons</taxon>
        <taxon>Gunneridae</taxon>
        <taxon>Pentapetalae</taxon>
        <taxon>rosids</taxon>
        <taxon>fabids</taxon>
        <taxon>Fabales</taxon>
        <taxon>Fabaceae</taxon>
        <taxon>Papilionoideae</taxon>
        <taxon>50 kb inversion clade</taxon>
        <taxon>NPAAA clade</taxon>
        <taxon>Hologalegina</taxon>
        <taxon>IRL clade</taxon>
        <taxon>Trifolieae</taxon>
        <taxon>Trifolium</taxon>
    </lineage>
</organism>
<dbReference type="Proteomes" id="UP000236291">
    <property type="component" value="Unassembled WGS sequence"/>
</dbReference>
<dbReference type="PANTHER" id="PTHR48077">
    <property type="entry name" value="TRYPTOPHAN SYNTHASE-RELATED"/>
    <property type="match status" value="1"/>
</dbReference>
<reference evidence="3 5" key="1">
    <citation type="journal article" date="2014" name="Am. J. Bot.">
        <title>Genome assembly and annotation for red clover (Trifolium pratense; Fabaceae).</title>
        <authorList>
            <person name="Istvanek J."/>
            <person name="Jaros M."/>
            <person name="Krenek A."/>
            <person name="Repkova J."/>
        </authorList>
    </citation>
    <scope>NUCLEOTIDE SEQUENCE [LARGE SCALE GENOMIC DNA]</scope>
    <source>
        <strain evidence="5">cv. Tatra</strain>
        <tissue evidence="3">Young leaves</tissue>
    </source>
</reference>
<dbReference type="GO" id="GO:0004834">
    <property type="term" value="F:tryptophan synthase activity"/>
    <property type="evidence" value="ECO:0007669"/>
    <property type="project" value="InterPro"/>
</dbReference>
<dbReference type="STRING" id="57577.A0A2K3K1Q7"/>
<keyword evidence="2" id="KW-0663">Pyridoxal phosphate</keyword>
<comment type="caution">
    <text evidence="3">The sequence shown here is derived from an EMBL/GenBank/DDBJ whole genome shotgun (WGS) entry which is preliminary data.</text>
</comment>
<proteinExistence type="predicted"/>
<evidence type="ECO:0000313" key="3">
    <source>
        <dbReference type="EMBL" id="PNX60192.1"/>
    </source>
</evidence>
<dbReference type="GO" id="GO:0005737">
    <property type="term" value="C:cytoplasm"/>
    <property type="evidence" value="ECO:0007669"/>
    <property type="project" value="TreeGrafter"/>
</dbReference>
<evidence type="ECO:0000313" key="4">
    <source>
        <dbReference type="EMBL" id="PNX76194.1"/>
    </source>
</evidence>
<name>A0A2K3K1Q7_TRIPR</name>
<feature type="non-terminal residue" evidence="3">
    <location>
        <position position="1"/>
    </location>
</feature>
<dbReference type="EMBL" id="ASHM01030253">
    <property type="protein sequence ID" value="PNX76194.1"/>
    <property type="molecule type" value="Genomic_DNA"/>
</dbReference>
<comment type="cofactor">
    <cofactor evidence="1">
        <name>pyridoxal 5'-phosphate</name>
        <dbReference type="ChEBI" id="CHEBI:597326"/>
    </cofactor>
</comment>
<reference evidence="3 5" key="2">
    <citation type="journal article" date="2017" name="Front. Plant Sci.">
        <title>Gene Classification and Mining of Molecular Markers Useful in Red Clover (Trifolium pratense) Breeding.</title>
        <authorList>
            <person name="Istvanek J."/>
            <person name="Dluhosova J."/>
            <person name="Dluhos P."/>
            <person name="Patkova L."/>
            <person name="Nedelnik J."/>
            <person name="Repkova J."/>
        </authorList>
    </citation>
    <scope>NUCLEOTIDE SEQUENCE [LARGE SCALE GENOMIC DNA]</scope>
    <source>
        <strain evidence="5">cv. Tatra</strain>
        <tissue evidence="3">Young leaves</tissue>
    </source>
</reference>
<evidence type="ECO:0000256" key="1">
    <source>
        <dbReference type="ARBA" id="ARBA00001933"/>
    </source>
</evidence>